<protein>
    <submittedName>
        <fullName evidence="1">Uncharacterized protein</fullName>
    </submittedName>
</protein>
<organism evidence="1 2">
    <name type="scientific">Takifugu flavidus</name>
    <name type="common">sansaifugu</name>
    <dbReference type="NCBI Taxonomy" id="433684"/>
    <lineage>
        <taxon>Eukaryota</taxon>
        <taxon>Metazoa</taxon>
        <taxon>Chordata</taxon>
        <taxon>Craniata</taxon>
        <taxon>Vertebrata</taxon>
        <taxon>Euteleostomi</taxon>
        <taxon>Actinopterygii</taxon>
        <taxon>Neopterygii</taxon>
        <taxon>Teleostei</taxon>
        <taxon>Neoteleostei</taxon>
        <taxon>Acanthomorphata</taxon>
        <taxon>Eupercaria</taxon>
        <taxon>Tetraodontiformes</taxon>
        <taxon>Tetradontoidea</taxon>
        <taxon>Tetraodontidae</taxon>
        <taxon>Takifugu</taxon>
    </lineage>
</organism>
<dbReference type="AlphaFoldDB" id="A0A5C6P3C1"/>
<evidence type="ECO:0000313" key="1">
    <source>
        <dbReference type="EMBL" id="TWW74063.1"/>
    </source>
</evidence>
<name>A0A5C6P3C1_9TELE</name>
<accession>A0A5C6P3C1</accession>
<gene>
    <name evidence="1" type="ORF">D4764_14G0000640</name>
</gene>
<sequence length="83" mass="8950">MRLEFLPPGQPTLQPALPVSTVYCLKSSMGHHGLIELCLMASLTSGVHHRIQALPPPLAPETLCPQLKAAMSPMEVENKVHSA</sequence>
<dbReference type="Proteomes" id="UP000324091">
    <property type="component" value="Chromosome 14"/>
</dbReference>
<proteinExistence type="predicted"/>
<evidence type="ECO:0000313" key="2">
    <source>
        <dbReference type="Proteomes" id="UP000324091"/>
    </source>
</evidence>
<dbReference type="EMBL" id="RHFK02000006">
    <property type="protein sequence ID" value="TWW74063.1"/>
    <property type="molecule type" value="Genomic_DNA"/>
</dbReference>
<reference evidence="1 2" key="1">
    <citation type="submission" date="2019-04" db="EMBL/GenBank/DDBJ databases">
        <title>Chromosome genome assembly for Takifugu flavidus.</title>
        <authorList>
            <person name="Xiao S."/>
        </authorList>
    </citation>
    <scope>NUCLEOTIDE SEQUENCE [LARGE SCALE GENOMIC DNA]</scope>
    <source>
        <strain evidence="1">HTHZ2018</strain>
        <tissue evidence="1">Muscle</tissue>
    </source>
</reference>
<keyword evidence="2" id="KW-1185">Reference proteome</keyword>
<comment type="caution">
    <text evidence="1">The sequence shown here is derived from an EMBL/GenBank/DDBJ whole genome shotgun (WGS) entry which is preliminary data.</text>
</comment>